<evidence type="ECO:0000313" key="1">
    <source>
        <dbReference type="EMBL" id="ADV42334.1"/>
    </source>
</evidence>
<reference evidence="1 2" key="2">
    <citation type="journal article" date="2011" name="Stand. Genomic Sci.">
        <title>Complete genome sequence of Bacteroides helcogenes type strain (P 36-108).</title>
        <authorList>
            <person name="Pati A."/>
            <person name="Gronow S."/>
            <person name="Zeytun A."/>
            <person name="Lapidus A."/>
            <person name="Nolan M."/>
            <person name="Hammon N."/>
            <person name="Deshpande S."/>
            <person name="Cheng J.F."/>
            <person name="Tapia R."/>
            <person name="Han C."/>
            <person name="Goodwin L."/>
            <person name="Pitluck S."/>
            <person name="Liolios K."/>
            <person name="Pagani I."/>
            <person name="Ivanova N."/>
            <person name="Mavromatis K."/>
            <person name="Chen A."/>
            <person name="Palaniappan K."/>
            <person name="Land M."/>
            <person name="Hauser L."/>
            <person name="Chang Y.J."/>
            <person name="Jeffries C.D."/>
            <person name="Detter J.C."/>
            <person name="Brambilla E."/>
            <person name="Rohde M."/>
            <person name="Goker M."/>
            <person name="Woyke T."/>
            <person name="Bristow J."/>
            <person name="Eisen J.A."/>
            <person name="Markowitz V."/>
            <person name="Hugenholtz P."/>
            <person name="Kyrpides N.C."/>
            <person name="Klenk H.P."/>
            <person name="Lucas S."/>
        </authorList>
    </citation>
    <scope>NUCLEOTIDE SEQUENCE [LARGE SCALE GENOMIC DNA]</scope>
    <source>
        <strain evidence="2">ATCC 35417 / DSM 20613 / JCM 6297 / CCUG 15421 / P 36-108</strain>
    </source>
</reference>
<organism evidence="1 2">
    <name type="scientific">Bacteroides helcogenes (strain ATCC 35417 / DSM 20613 / JCM 6297 / CCUG 15421 / P 36-108)</name>
    <dbReference type="NCBI Taxonomy" id="693979"/>
    <lineage>
        <taxon>Bacteria</taxon>
        <taxon>Pseudomonadati</taxon>
        <taxon>Bacteroidota</taxon>
        <taxon>Bacteroidia</taxon>
        <taxon>Bacteroidales</taxon>
        <taxon>Bacteroidaceae</taxon>
        <taxon>Bacteroides</taxon>
    </lineage>
</organism>
<dbReference type="eggNOG" id="ENOG5033W2B">
    <property type="taxonomic scope" value="Bacteria"/>
</dbReference>
<sequence>MNTEDFKNTIENMKDLGFNPNPNVFQMEIPNAKDVLWRGIKYFTGNAAKWQPEYDEAAKWLENNHGKGLLCLGNCGRGKTLICGKILPVVLNFYYHKNLTCIDSIEINNKIDALKNQNFVYIDDIGVENQSIRFGEKRWAFPELVDAAEKRGHFLVVSTNFTVEELAQKYGVRTLDRLRAITTPILFSGESMRK</sequence>
<dbReference type="Gene3D" id="3.40.50.300">
    <property type="entry name" value="P-loop containing nucleotide triphosphate hydrolases"/>
    <property type="match status" value="1"/>
</dbReference>
<dbReference type="STRING" id="693979.Bache_0305"/>
<reference key="1">
    <citation type="submission" date="2010-11" db="EMBL/GenBank/DDBJ databases">
        <title>The complete genome of Bacteroides helcogenes P 36-108.</title>
        <authorList>
            <consortium name="US DOE Joint Genome Institute (JGI-PGF)"/>
            <person name="Lucas S."/>
            <person name="Copeland A."/>
            <person name="Lapidus A."/>
            <person name="Bruce D."/>
            <person name="Goodwin L."/>
            <person name="Pitluck S."/>
            <person name="Kyrpides N."/>
            <person name="Mavromatis K."/>
            <person name="Ivanova N."/>
            <person name="Zeytun A."/>
            <person name="Brettin T."/>
            <person name="Detter J.C."/>
            <person name="Tapia R."/>
            <person name="Han C."/>
            <person name="Land M."/>
            <person name="Hauser L."/>
            <person name="Markowitz V."/>
            <person name="Cheng J.-F."/>
            <person name="Hugenholtz P."/>
            <person name="Woyke T."/>
            <person name="Wu D."/>
            <person name="Gronow S."/>
            <person name="Wellnitz S."/>
            <person name="Brambilla E."/>
            <person name="Klenk H.-P."/>
            <person name="Eisen J.A."/>
        </authorList>
    </citation>
    <scope>NUCLEOTIDE SEQUENCE</scope>
    <source>
        <strain>P 36-108</strain>
    </source>
</reference>
<dbReference type="HOGENOM" id="CLU_1393760_0_0_10"/>
<accession>E6SUB6</accession>
<proteinExistence type="predicted"/>
<evidence type="ECO:0008006" key="3">
    <source>
        <dbReference type="Google" id="ProtNLM"/>
    </source>
</evidence>
<keyword evidence="2" id="KW-1185">Reference proteome</keyword>
<gene>
    <name evidence="1" type="ordered locus">Bache_0305</name>
</gene>
<dbReference type="InterPro" id="IPR027417">
    <property type="entry name" value="P-loop_NTPase"/>
</dbReference>
<dbReference type="AlphaFoldDB" id="E6SUB6"/>
<dbReference type="Proteomes" id="UP000008630">
    <property type="component" value="Chromosome"/>
</dbReference>
<name>E6SUB6_BACT6</name>
<dbReference type="RefSeq" id="WP_013545951.1">
    <property type="nucleotide sequence ID" value="NC_014933.1"/>
</dbReference>
<protein>
    <recommendedName>
        <fullName evidence="3">DNA replication protein DnaC</fullName>
    </recommendedName>
</protein>
<dbReference type="EMBL" id="CP002352">
    <property type="protein sequence ID" value="ADV42334.1"/>
    <property type="molecule type" value="Genomic_DNA"/>
</dbReference>
<evidence type="ECO:0000313" key="2">
    <source>
        <dbReference type="Proteomes" id="UP000008630"/>
    </source>
</evidence>
<dbReference type="KEGG" id="bhl:Bache_0305"/>
<dbReference type="OrthoDB" id="1072308at2"/>